<dbReference type="AlphaFoldDB" id="A0A833V533"/>
<evidence type="ECO:0000256" key="6">
    <source>
        <dbReference type="SAM" id="Coils"/>
    </source>
</evidence>
<feature type="region of interest" description="Disordered" evidence="7">
    <location>
        <begin position="141"/>
        <end position="233"/>
    </location>
</feature>
<dbReference type="Proteomes" id="UP000623129">
    <property type="component" value="Unassembled WGS sequence"/>
</dbReference>
<comment type="subcellular location">
    <subcellularLocation>
        <location evidence="1">Nucleus</location>
    </subcellularLocation>
</comment>
<evidence type="ECO:0000256" key="3">
    <source>
        <dbReference type="ARBA" id="ARBA00023125"/>
    </source>
</evidence>
<dbReference type="InterPro" id="IPR020983">
    <property type="entry name" value="Basic_leucine-zipper_C"/>
</dbReference>
<protein>
    <submittedName>
        <fullName evidence="9">Light-inducible protein CPRF2-like isoform X1</fullName>
    </submittedName>
</protein>
<dbReference type="EMBL" id="SWLB01000022">
    <property type="protein sequence ID" value="KAF3324387.1"/>
    <property type="molecule type" value="Genomic_DNA"/>
</dbReference>
<reference evidence="9" key="1">
    <citation type="submission" date="2020-01" db="EMBL/GenBank/DDBJ databases">
        <title>Genome sequence of Kobresia littledalei, the first chromosome-level genome in the family Cyperaceae.</title>
        <authorList>
            <person name="Qu G."/>
        </authorList>
    </citation>
    <scope>NUCLEOTIDE SEQUENCE</scope>
    <source>
        <strain evidence="9">C.B.Clarke</strain>
        <tissue evidence="9">Leaf</tissue>
    </source>
</reference>
<feature type="compositionally biased region" description="Acidic residues" evidence="7">
    <location>
        <begin position="211"/>
        <end position="225"/>
    </location>
</feature>
<feature type="region of interest" description="Disordered" evidence="7">
    <location>
        <begin position="61"/>
        <end position="97"/>
    </location>
</feature>
<evidence type="ECO:0000256" key="5">
    <source>
        <dbReference type="ARBA" id="ARBA00023242"/>
    </source>
</evidence>
<organism evidence="9 10">
    <name type="scientific">Carex littledalei</name>
    <dbReference type="NCBI Taxonomy" id="544730"/>
    <lineage>
        <taxon>Eukaryota</taxon>
        <taxon>Viridiplantae</taxon>
        <taxon>Streptophyta</taxon>
        <taxon>Embryophyta</taxon>
        <taxon>Tracheophyta</taxon>
        <taxon>Spermatophyta</taxon>
        <taxon>Magnoliopsida</taxon>
        <taxon>Liliopsida</taxon>
        <taxon>Poales</taxon>
        <taxon>Cyperaceae</taxon>
        <taxon>Cyperoideae</taxon>
        <taxon>Cariceae</taxon>
        <taxon>Carex</taxon>
        <taxon>Carex subgen. Euthyceras</taxon>
    </lineage>
</organism>
<sequence>MDRAFSVDDISETFWTSSSAPPAPSSAYSTSGGASASAMNRSPSEWLFQKFLEETAMLSPKAVPNSSVPRNINPNPNLSTSSSANGGVGNSLVGSGGDDVVEIKPPALERQAASDPEKYAQHLKQQLDIYCKAVAMSRGTNGISQPPEAPLGDAKSQMSDSSQFDSQSSARGNSSSSVQNKVVGGSSVSPAQHILKNAEISVKSTTSGSEQSEDDDLEGEFENLDNMDPVDAKRMRRMLSNRESARRSRRRKQAHLTELEAQVSQLRVENSSLVKRLSEINQKYSDAAVDNRVLKADVETMRAKVKMAEDSVKRVTGTSSLYPSMLPVPDLSAPLSVPYSNSPPDAASDIRMPVQDDPDQYFASNPPTLPVTGSATSHGTTINPALVSGPPILDDTMHGKTERTTSMQRIASLEHLQKKICGGGGPSTTWEPEQMGSMGHGGKK</sequence>
<dbReference type="InterPro" id="IPR004827">
    <property type="entry name" value="bZIP"/>
</dbReference>
<proteinExistence type="predicted"/>
<dbReference type="Pfam" id="PF00170">
    <property type="entry name" value="bZIP_1"/>
    <property type="match status" value="1"/>
</dbReference>
<dbReference type="PROSITE" id="PS50217">
    <property type="entry name" value="BZIP"/>
    <property type="match status" value="1"/>
</dbReference>
<dbReference type="GO" id="GO:0003700">
    <property type="term" value="F:DNA-binding transcription factor activity"/>
    <property type="evidence" value="ECO:0007669"/>
    <property type="project" value="InterPro"/>
</dbReference>
<dbReference type="Pfam" id="PF12498">
    <property type="entry name" value="bZIP_C"/>
    <property type="match status" value="1"/>
</dbReference>
<feature type="compositionally biased region" description="Polar residues" evidence="7">
    <location>
        <begin position="373"/>
        <end position="383"/>
    </location>
</feature>
<keyword evidence="2" id="KW-0805">Transcription regulation</keyword>
<dbReference type="PANTHER" id="PTHR46408:SF10">
    <property type="entry name" value="BASIC LEUCINE ZIPPER 63"/>
    <property type="match status" value="1"/>
</dbReference>
<evidence type="ECO:0000256" key="2">
    <source>
        <dbReference type="ARBA" id="ARBA00023015"/>
    </source>
</evidence>
<dbReference type="Gene3D" id="1.20.5.170">
    <property type="match status" value="1"/>
</dbReference>
<evidence type="ECO:0000313" key="10">
    <source>
        <dbReference type="Proteomes" id="UP000623129"/>
    </source>
</evidence>
<dbReference type="OrthoDB" id="664875at2759"/>
<feature type="coiled-coil region" evidence="6">
    <location>
        <begin position="242"/>
        <end position="283"/>
    </location>
</feature>
<comment type="caution">
    <text evidence="9">The sequence shown here is derived from an EMBL/GenBank/DDBJ whole genome shotgun (WGS) entry which is preliminary data.</text>
</comment>
<evidence type="ECO:0000256" key="4">
    <source>
        <dbReference type="ARBA" id="ARBA00023163"/>
    </source>
</evidence>
<evidence type="ECO:0000259" key="8">
    <source>
        <dbReference type="PROSITE" id="PS50217"/>
    </source>
</evidence>
<dbReference type="CDD" id="cd14702">
    <property type="entry name" value="bZIP_plant_GBF1"/>
    <property type="match status" value="1"/>
</dbReference>
<feature type="compositionally biased region" description="Gly residues" evidence="7">
    <location>
        <begin position="86"/>
        <end position="97"/>
    </location>
</feature>
<keyword evidence="5" id="KW-0539">Nucleus</keyword>
<keyword evidence="10" id="KW-1185">Reference proteome</keyword>
<dbReference type="GO" id="GO:0003677">
    <property type="term" value="F:DNA binding"/>
    <property type="evidence" value="ECO:0007669"/>
    <property type="project" value="UniProtKB-KW"/>
</dbReference>
<feature type="region of interest" description="Disordered" evidence="7">
    <location>
        <begin position="419"/>
        <end position="444"/>
    </location>
</feature>
<dbReference type="PANTHER" id="PTHR46408">
    <property type="entry name" value="BASIC LEUCINE ZIPPER 63"/>
    <property type="match status" value="1"/>
</dbReference>
<name>A0A833V533_9POAL</name>
<feature type="compositionally biased region" description="Low complexity" evidence="7">
    <location>
        <begin position="16"/>
        <end position="38"/>
    </location>
</feature>
<feature type="domain" description="BZIP" evidence="8">
    <location>
        <begin position="231"/>
        <end position="283"/>
    </location>
</feature>
<gene>
    <name evidence="9" type="ORF">FCM35_KLT11854</name>
</gene>
<dbReference type="SUPFAM" id="SSF57959">
    <property type="entry name" value="Leucine zipper domain"/>
    <property type="match status" value="1"/>
</dbReference>
<feature type="region of interest" description="Disordered" evidence="7">
    <location>
        <begin position="373"/>
        <end position="393"/>
    </location>
</feature>
<keyword evidence="3" id="KW-0238">DNA-binding</keyword>
<dbReference type="PROSITE" id="PS00036">
    <property type="entry name" value="BZIP_BASIC"/>
    <property type="match status" value="1"/>
</dbReference>
<dbReference type="FunFam" id="1.20.5.170:FF:000020">
    <property type="entry name" value="BZIP transcription factor"/>
    <property type="match status" value="1"/>
</dbReference>
<keyword evidence="6" id="KW-0175">Coiled coil</keyword>
<evidence type="ECO:0000256" key="1">
    <source>
        <dbReference type="ARBA" id="ARBA00004123"/>
    </source>
</evidence>
<feature type="region of interest" description="Disordered" evidence="7">
    <location>
        <begin position="1"/>
        <end position="39"/>
    </location>
</feature>
<dbReference type="InterPro" id="IPR046347">
    <property type="entry name" value="bZIP_sf"/>
</dbReference>
<accession>A0A833V533</accession>
<dbReference type="SMART" id="SM00338">
    <property type="entry name" value="BRLZ"/>
    <property type="match status" value="1"/>
</dbReference>
<dbReference type="InterPro" id="IPR045314">
    <property type="entry name" value="bZIP_plant_GBF1"/>
</dbReference>
<evidence type="ECO:0000256" key="7">
    <source>
        <dbReference type="SAM" id="MobiDB-lite"/>
    </source>
</evidence>
<feature type="compositionally biased region" description="Polar residues" evidence="7">
    <location>
        <begin position="64"/>
        <end position="78"/>
    </location>
</feature>
<feature type="compositionally biased region" description="Low complexity" evidence="7">
    <location>
        <begin position="156"/>
        <end position="177"/>
    </location>
</feature>
<evidence type="ECO:0000313" key="9">
    <source>
        <dbReference type="EMBL" id="KAF3324387.1"/>
    </source>
</evidence>
<keyword evidence="4" id="KW-0804">Transcription</keyword>
<dbReference type="GO" id="GO:0005634">
    <property type="term" value="C:nucleus"/>
    <property type="evidence" value="ECO:0007669"/>
    <property type="project" value="UniProtKB-SubCell"/>
</dbReference>